<feature type="compositionally biased region" description="Low complexity" evidence="2">
    <location>
        <begin position="748"/>
        <end position="760"/>
    </location>
</feature>
<feature type="compositionally biased region" description="Polar residues" evidence="2">
    <location>
        <begin position="1091"/>
        <end position="1102"/>
    </location>
</feature>
<keyword evidence="4" id="KW-1185">Reference proteome</keyword>
<feature type="compositionally biased region" description="Basic and acidic residues" evidence="2">
    <location>
        <begin position="1104"/>
        <end position="1114"/>
    </location>
</feature>
<feature type="region of interest" description="Disordered" evidence="2">
    <location>
        <begin position="731"/>
        <end position="797"/>
    </location>
</feature>
<dbReference type="EMBL" id="CATNWA010000252">
    <property type="protein sequence ID" value="CAI9535281.1"/>
    <property type="molecule type" value="Genomic_DNA"/>
</dbReference>
<evidence type="ECO:0000313" key="4">
    <source>
        <dbReference type="Proteomes" id="UP001162483"/>
    </source>
</evidence>
<feature type="coiled-coil region" evidence="1">
    <location>
        <begin position="441"/>
        <end position="699"/>
    </location>
</feature>
<feature type="compositionally biased region" description="Polar residues" evidence="2">
    <location>
        <begin position="734"/>
        <end position="746"/>
    </location>
</feature>
<organism evidence="3 4">
    <name type="scientific">Staurois parvus</name>
    <dbReference type="NCBI Taxonomy" id="386267"/>
    <lineage>
        <taxon>Eukaryota</taxon>
        <taxon>Metazoa</taxon>
        <taxon>Chordata</taxon>
        <taxon>Craniata</taxon>
        <taxon>Vertebrata</taxon>
        <taxon>Euteleostomi</taxon>
        <taxon>Amphibia</taxon>
        <taxon>Batrachia</taxon>
        <taxon>Anura</taxon>
        <taxon>Neobatrachia</taxon>
        <taxon>Ranoidea</taxon>
        <taxon>Ranidae</taxon>
        <taxon>Staurois</taxon>
    </lineage>
</organism>
<accession>A0ABN9AKZ4</accession>
<feature type="compositionally biased region" description="Polar residues" evidence="2">
    <location>
        <begin position="1072"/>
        <end position="1084"/>
    </location>
</feature>
<dbReference type="PANTHER" id="PTHR18947:SF30">
    <property type="entry name" value="GIRDIN"/>
    <property type="match status" value="1"/>
</dbReference>
<dbReference type="PANTHER" id="PTHR18947">
    <property type="entry name" value="HOOK PROTEINS"/>
    <property type="match status" value="1"/>
</dbReference>
<sequence length="1153" mass="132124">MESLEKENTQLEEENLDLRRMVESLKSTNIRVAQLELENKELENEKEQLKKGMDLMRASCKKTERLEVSYQGLDTENQRLQKALENSNKKIQQLETELQELETENQTLQKNLEELKISSKRLEQLEKETKLLEQETCQLEKDKKQLEKENKRLRQQVEIKDITLEENNVKISNLERENKLLSKETNAFKESYSRLKELEKDNKELVKRATIDKKTLITLREDLVNEKLKTQQTNNELEKLSHELEKIGLNKERLLHDDEQTSDDRYKLLESKLESTLKKSLEIKEEKIASLEARLEESTNFNQQLRQELKTVKKNYEALKQRQEEEKLTQSSLPKLGEDSVPINKWERESQETTRELLKIKDRLIEVERNNATLQAEKQALKTQLKQMETQNDNLQAQILTLQKQTISLQEQNTTLQTQNAKLQVENSTLNSQSTSLMNQNSQLLLQQSSLENENESLVKEREELKSMYDLLVKDHEKLAQVHERQAAEYESLISKHGNLKSAHKNLEMEHKDLVDRYNQLLKQKVQLEDLEKALKEEQGKMVQENKQHEMLASDYQRLTEEHGRLNHTYRQLLRENESLQSDHKNLKSSLNNGKLEQTRLEAEFSRLKEEYQKLDIESTKLNNQCELLGQVKGNLEEENRHLTDQIQTLMLLNKTLLDQNMESKDLFQIEQRQYMDRLNELRRQKEKLEEKIMDQYKFYEPSPPRRRGNWITLKMRKLIKSKKDVNRERLRSLTLTPSRSESSEGFLQLPPQDSQDSSSVGSNSLEDGHPLGAKKSSTLKRLPFMRNRPKDKDKMKALYRRSVSMNDLVQSMVLAGGQWAGSAENLEGPDEIPTGKRRKDLGTMAFSTTAINFSTVNQATSFRTKQIPKSKDGASYEDVSGHGASDDSYSGSTVPGTTQSRSQSHSSGDFGLHHDNEVWSGSSSPVQHFGQRLKKSAASSPMLRLKSCDGAECLAQSRKKLGSPGSEMVSLKQFLEESSKLTVSQIRSGSQENLLDEVMRSLSGSAELSGLQSPSQLSPGLALGDSKTGKADQCARPNPRKTENMRFTFPVETVTQSIDGDAALSPGMACTAQQTTKEPSQYATLPRASSVISTAEGTTRRTSIHDFLSKDNRSPVSVDPSPTREDAPSLSNVEATPEIRLSKSRSREQQIP</sequence>
<evidence type="ECO:0000256" key="1">
    <source>
        <dbReference type="SAM" id="Coils"/>
    </source>
</evidence>
<dbReference type="Proteomes" id="UP001162483">
    <property type="component" value="Unassembled WGS sequence"/>
</dbReference>
<gene>
    <name evidence="3" type="ORF">SPARVUS_LOCUS817451</name>
</gene>
<feature type="region of interest" description="Disordered" evidence="2">
    <location>
        <begin position="865"/>
        <end position="936"/>
    </location>
</feature>
<protein>
    <recommendedName>
        <fullName evidence="5">Girdin</fullName>
    </recommendedName>
</protein>
<feature type="region of interest" description="Disordered" evidence="2">
    <location>
        <begin position="1006"/>
        <end position="1047"/>
    </location>
</feature>
<evidence type="ECO:0000313" key="3">
    <source>
        <dbReference type="EMBL" id="CAI9535281.1"/>
    </source>
</evidence>
<comment type="caution">
    <text evidence="3">The sequence shown here is derived from an EMBL/GenBank/DDBJ whole genome shotgun (WGS) entry which is preliminary data.</text>
</comment>
<feature type="compositionally biased region" description="Polar residues" evidence="2">
    <location>
        <begin position="888"/>
        <end position="908"/>
    </location>
</feature>
<keyword evidence="1" id="KW-0175">Coiled coil</keyword>
<evidence type="ECO:0000256" key="2">
    <source>
        <dbReference type="SAM" id="MobiDB-lite"/>
    </source>
</evidence>
<feature type="coiled-coil region" evidence="1">
    <location>
        <begin position="1"/>
        <end position="412"/>
    </location>
</feature>
<name>A0ABN9AKZ4_9NEOB</name>
<evidence type="ECO:0008006" key="5">
    <source>
        <dbReference type="Google" id="ProtNLM"/>
    </source>
</evidence>
<feature type="region of interest" description="Disordered" evidence="2">
    <location>
        <begin position="1070"/>
        <end position="1153"/>
    </location>
</feature>
<proteinExistence type="predicted"/>
<feature type="compositionally biased region" description="Low complexity" evidence="2">
    <location>
        <begin position="1009"/>
        <end position="1022"/>
    </location>
</feature>
<reference evidence="3" key="1">
    <citation type="submission" date="2023-05" db="EMBL/GenBank/DDBJ databases">
        <authorList>
            <person name="Stuckert A."/>
        </authorList>
    </citation>
    <scope>NUCLEOTIDE SEQUENCE</scope>
</reference>